<dbReference type="STRING" id="1317122.ATO12_14780"/>
<dbReference type="OrthoDB" id="733813at2"/>
<dbReference type="eggNOG" id="ENOG5032QKC">
    <property type="taxonomic scope" value="Bacteria"/>
</dbReference>
<protein>
    <recommendedName>
        <fullName evidence="3">Erythromycin esterase</fullName>
    </recommendedName>
</protein>
<gene>
    <name evidence="1" type="ORF">ATO12_14780</name>
</gene>
<dbReference type="Proteomes" id="UP000023541">
    <property type="component" value="Unassembled WGS sequence"/>
</dbReference>
<name>A0A023BVW1_9FLAO</name>
<dbReference type="EMBL" id="AQRA01000004">
    <property type="protein sequence ID" value="EZH74136.1"/>
    <property type="molecule type" value="Genomic_DNA"/>
</dbReference>
<proteinExistence type="predicted"/>
<comment type="caution">
    <text evidence="1">The sequence shown here is derived from an EMBL/GenBank/DDBJ whole genome shotgun (WGS) entry which is preliminary data.</text>
</comment>
<dbReference type="AlphaFoldDB" id="A0A023BVW1"/>
<evidence type="ECO:0000313" key="2">
    <source>
        <dbReference type="Proteomes" id="UP000023541"/>
    </source>
</evidence>
<sequence>MKSLITLTIIIVLLCFSCKEQPVDVDTVAIKEEKTSPAAVIDASYIATKTAYFTVTDTAIVGEGRAMLERIISKSQFVMFGERHGSKATSQLITRLIPMLHEAGFNNTAFEVGPYSAKKLVELSTPPSATVEHLKQFTTQYALEEDHEIPIPFFDGLEDAYFLQAIRERNMNIWGLDQEYFSSTLYFMDELLTFVTDAPDYATITSEKEEASKIIASWYAKDNVPGAEIKLFEEIQKEPAVQQYLSRFRGNEDTKKIVEDLEISWDIYNRWREDSHADRISYMRNNFLTHYNKALQTESNPKVFLKFGNLHASKILTNGCYDLGDLVTQLAEKQGSKATIINTWHRFYTTEKGEELDYLEKYASYYKRLQDFMTLAKRDQWTIIDLEAIRKDIHEGRIALPVNGDYHKIKSLIDGYDYQLILPIDKRVTPNKN</sequence>
<keyword evidence="2" id="KW-1185">Reference proteome</keyword>
<evidence type="ECO:0008006" key="3">
    <source>
        <dbReference type="Google" id="ProtNLM"/>
    </source>
</evidence>
<accession>A0A023BVW1</accession>
<reference evidence="1 2" key="1">
    <citation type="submission" date="2014-04" db="EMBL/GenBank/DDBJ databases">
        <title>Aquimarina sp. 22II-S11-z7 Genome Sequencing.</title>
        <authorList>
            <person name="Lai Q."/>
        </authorList>
    </citation>
    <scope>NUCLEOTIDE SEQUENCE [LARGE SCALE GENOMIC DNA]</scope>
    <source>
        <strain evidence="1 2">22II-S11-z7</strain>
    </source>
</reference>
<dbReference type="RefSeq" id="WP_034241673.1">
    <property type="nucleotide sequence ID" value="NZ_AQRA01000004.1"/>
</dbReference>
<organism evidence="1 2">
    <name type="scientific">Aquimarina atlantica</name>
    <dbReference type="NCBI Taxonomy" id="1317122"/>
    <lineage>
        <taxon>Bacteria</taxon>
        <taxon>Pseudomonadati</taxon>
        <taxon>Bacteroidota</taxon>
        <taxon>Flavobacteriia</taxon>
        <taxon>Flavobacteriales</taxon>
        <taxon>Flavobacteriaceae</taxon>
        <taxon>Aquimarina</taxon>
    </lineage>
</organism>
<evidence type="ECO:0000313" key="1">
    <source>
        <dbReference type="EMBL" id="EZH74136.1"/>
    </source>
</evidence>
<dbReference type="SUPFAM" id="SSF159501">
    <property type="entry name" value="EreA/ChaN-like"/>
    <property type="match status" value="1"/>
</dbReference>